<dbReference type="OrthoDB" id="10264738at2759"/>
<keyword evidence="3" id="KW-1185">Reference proteome</keyword>
<dbReference type="Gene3D" id="3.60.40.10">
    <property type="entry name" value="PPM-type phosphatase domain"/>
    <property type="match status" value="1"/>
</dbReference>
<accession>A0A6A1W7T9</accession>
<dbReference type="SUPFAM" id="SSF81606">
    <property type="entry name" value="PP2C-like"/>
    <property type="match status" value="1"/>
</dbReference>
<comment type="caution">
    <text evidence="2">The sequence shown here is derived from an EMBL/GenBank/DDBJ whole genome shotgun (WGS) entry which is preliminary data.</text>
</comment>
<dbReference type="EMBL" id="RXIC02000021">
    <property type="protein sequence ID" value="KAB1219758.1"/>
    <property type="molecule type" value="Genomic_DNA"/>
</dbReference>
<name>A0A6A1W7T9_9ROSI</name>
<dbReference type="PANTHER" id="PTHR47992">
    <property type="entry name" value="PROTEIN PHOSPHATASE"/>
    <property type="match status" value="1"/>
</dbReference>
<gene>
    <name evidence="2" type="ORF">CJ030_MR3G005767</name>
</gene>
<sequence>MGPCLSVASREVHSAQDGHEDVIFIGENDGALGLGSLFSKQGSKGLNQDAAVLYQKGYGEEEGAFCGVFDGHGRNGHVVSKLVCNNLPSLLLSQKNALSKTNTAVNGDNLRNRIARLDAESKPSKNFHIWREACISAFKVMDKEIKLQENLDCSCSGTTAVVAIRQGEDLVIANLGDSRAVLGTMTNNGVAAIQLTTDLKPGLPCEAERIRNCNGRVAALKQEPHIQRVWLPDDDSPGLAMSRAFGDFVLKNHGITAVPDVYYHRLSSNDQFIILATDGVWDVLSNDKVASIVWEADSEQAAARLVVEAASAAWKKKYPFAKVDDCSAVCLFFPKKQPVVLSVET</sequence>
<feature type="domain" description="PPM-type phosphatase" evidence="1">
    <location>
        <begin position="34"/>
        <end position="333"/>
    </location>
</feature>
<dbReference type="AlphaFoldDB" id="A0A6A1W7T9"/>
<dbReference type="Pfam" id="PF00481">
    <property type="entry name" value="PP2C"/>
    <property type="match status" value="1"/>
</dbReference>
<evidence type="ECO:0000313" key="2">
    <source>
        <dbReference type="EMBL" id="KAB1219758.1"/>
    </source>
</evidence>
<evidence type="ECO:0000259" key="1">
    <source>
        <dbReference type="PROSITE" id="PS51746"/>
    </source>
</evidence>
<dbReference type="InterPro" id="IPR015655">
    <property type="entry name" value="PP2C"/>
</dbReference>
<organism evidence="2 3">
    <name type="scientific">Morella rubra</name>
    <name type="common">Chinese bayberry</name>
    <dbReference type="NCBI Taxonomy" id="262757"/>
    <lineage>
        <taxon>Eukaryota</taxon>
        <taxon>Viridiplantae</taxon>
        <taxon>Streptophyta</taxon>
        <taxon>Embryophyta</taxon>
        <taxon>Tracheophyta</taxon>
        <taxon>Spermatophyta</taxon>
        <taxon>Magnoliopsida</taxon>
        <taxon>eudicotyledons</taxon>
        <taxon>Gunneridae</taxon>
        <taxon>Pentapetalae</taxon>
        <taxon>rosids</taxon>
        <taxon>fabids</taxon>
        <taxon>Fagales</taxon>
        <taxon>Myricaceae</taxon>
        <taxon>Morella</taxon>
    </lineage>
</organism>
<reference evidence="2 3" key="1">
    <citation type="journal article" date="2019" name="Plant Biotechnol. J.">
        <title>The red bayberry genome and genetic basis of sex determination.</title>
        <authorList>
            <person name="Jia H.M."/>
            <person name="Jia H.J."/>
            <person name="Cai Q.L."/>
            <person name="Wang Y."/>
            <person name="Zhao H.B."/>
            <person name="Yang W.F."/>
            <person name="Wang G.Y."/>
            <person name="Li Y.H."/>
            <person name="Zhan D.L."/>
            <person name="Shen Y.T."/>
            <person name="Niu Q.F."/>
            <person name="Chang L."/>
            <person name="Qiu J."/>
            <person name="Zhao L."/>
            <person name="Xie H.B."/>
            <person name="Fu W.Y."/>
            <person name="Jin J."/>
            <person name="Li X.W."/>
            <person name="Jiao Y."/>
            <person name="Zhou C.C."/>
            <person name="Tu T."/>
            <person name="Chai C.Y."/>
            <person name="Gao J.L."/>
            <person name="Fan L.J."/>
            <person name="van de Weg E."/>
            <person name="Wang J.Y."/>
            <person name="Gao Z.S."/>
        </authorList>
    </citation>
    <scope>NUCLEOTIDE SEQUENCE [LARGE SCALE GENOMIC DNA]</scope>
    <source>
        <tissue evidence="2">Leaves</tissue>
    </source>
</reference>
<dbReference type="CDD" id="cd00143">
    <property type="entry name" value="PP2Cc"/>
    <property type="match status" value="1"/>
</dbReference>
<evidence type="ECO:0000313" key="3">
    <source>
        <dbReference type="Proteomes" id="UP000516437"/>
    </source>
</evidence>
<dbReference type="InterPro" id="IPR001932">
    <property type="entry name" value="PPM-type_phosphatase-like_dom"/>
</dbReference>
<dbReference type="InterPro" id="IPR036457">
    <property type="entry name" value="PPM-type-like_dom_sf"/>
</dbReference>
<protein>
    <recommendedName>
        <fullName evidence="1">PPM-type phosphatase domain-containing protein</fullName>
    </recommendedName>
</protein>
<dbReference type="SMART" id="SM00332">
    <property type="entry name" value="PP2Cc"/>
    <property type="match status" value="1"/>
</dbReference>
<dbReference type="PROSITE" id="PS51746">
    <property type="entry name" value="PPM_2"/>
    <property type="match status" value="1"/>
</dbReference>
<dbReference type="GO" id="GO:0004722">
    <property type="term" value="F:protein serine/threonine phosphatase activity"/>
    <property type="evidence" value="ECO:0007669"/>
    <property type="project" value="InterPro"/>
</dbReference>
<dbReference type="Proteomes" id="UP000516437">
    <property type="component" value="Chromosome 3"/>
</dbReference>
<proteinExistence type="predicted"/>